<dbReference type="EMBL" id="BORQ01000002">
    <property type="protein sequence ID" value="GIO30865.1"/>
    <property type="molecule type" value="Genomic_DNA"/>
</dbReference>
<proteinExistence type="predicted"/>
<name>A0A920C9A2_9BACL</name>
<sequence>MNYEPAPLDEEAVLQLREYERQLSQAAGYPVILIDYADQEQPPAK</sequence>
<organism evidence="1 2">
    <name type="scientific">Paenibacillus albilobatus</name>
    <dbReference type="NCBI Taxonomy" id="2716884"/>
    <lineage>
        <taxon>Bacteria</taxon>
        <taxon>Bacillati</taxon>
        <taxon>Bacillota</taxon>
        <taxon>Bacilli</taxon>
        <taxon>Bacillales</taxon>
        <taxon>Paenibacillaceae</taxon>
        <taxon>Paenibacillus</taxon>
    </lineage>
</organism>
<protein>
    <submittedName>
        <fullName evidence="1">Uncharacterized protein</fullName>
    </submittedName>
</protein>
<evidence type="ECO:0000313" key="1">
    <source>
        <dbReference type="EMBL" id="GIO30865.1"/>
    </source>
</evidence>
<dbReference type="RefSeq" id="WP_160041260.1">
    <property type="nucleotide sequence ID" value="NZ_BORQ01000002.1"/>
</dbReference>
<reference evidence="1" key="1">
    <citation type="submission" date="2021-03" db="EMBL/GenBank/DDBJ databases">
        <title>Antimicrobial resistance genes in bacteria isolated from Japanese honey, and their potential for conferring macrolide and lincosamide resistance in the American foulbrood pathogen Paenibacillus larvae.</title>
        <authorList>
            <person name="Okamoto M."/>
            <person name="Kumagai M."/>
            <person name="Kanamori H."/>
            <person name="Takamatsu D."/>
        </authorList>
    </citation>
    <scope>NUCLEOTIDE SEQUENCE</scope>
    <source>
        <strain evidence="1">J2TS6</strain>
    </source>
</reference>
<gene>
    <name evidence="1" type="ORF">J2TS6_20060</name>
</gene>
<dbReference type="AlphaFoldDB" id="A0A920C9A2"/>
<comment type="caution">
    <text evidence="1">The sequence shown here is derived from an EMBL/GenBank/DDBJ whole genome shotgun (WGS) entry which is preliminary data.</text>
</comment>
<keyword evidence="2" id="KW-1185">Reference proteome</keyword>
<evidence type="ECO:0000313" key="2">
    <source>
        <dbReference type="Proteomes" id="UP000679779"/>
    </source>
</evidence>
<dbReference type="Proteomes" id="UP000679779">
    <property type="component" value="Unassembled WGS sequence"/>
</dbReference>
<accession>A0A920C9A2</accession>